<dbReference type="InterPro" id="IPR014284">
    <property type="entry name" value="RNA_pol_sigma-70_dom"/>
</dbReference>
<dbReference type="PANTHER" id="PTHR43133">
    <property type="entry name" value="RNA POLYMERASE ECF-TYPE SIGMA FACTO"/>
    <property type="match status" value="1"/>
</dbReference>
<dbReference type="CDD" id="cd06171">
    <property type="entry name" value="Sigma70_r4"/>
    <property type="match status" value="1"/>
</dbReference>
<accession>A0A317C3I5</accession>
<evidence type="ECO:0000256" key="1">
    <source>
        <dbReference type="ARBA" id="ARBA00010641"/>
    </source>
</evidence>
<dbReference type="NCBIfam" id="TIGR02937">
    <property type="entry name" value="sigma70-ECF"/>
    <property type="match status" value="1"/>
</dbReference>
<dbReference type="Gene3D" id="1.10.1740.10">
    <property type="match status" value="1"/>
</dbReference>
<keyword evidence="3" id="KW-0731">Sigma factor</keyword>
<feature type="domain" description="RNA polymerase sigma factor 70 region 4 type 2" evidence="6">
    <location>
        <begin position="108"/>
        <end position="159"/>
    </location>
</feature>
<dbReference type="InterPro" id="IPR036388">
    <property type="entry name" value="WH-like_DNA-bd_sf"/>
</dbReference>
<dbReference type="InterPro" id="IPR007627">
    <property type="entry name" value="RNA_pol_sigma70_r2"/>
</dbReference>
<dbReference type="AlphaFoldDB" id="A0A317C3I5"/>
<dbReference type="GO" id="GO:0016987">
    <property type="term" value="F:sigma factor activity"/>
    <property type="evidence" value="ECO:0007669"/>
    <property type="project" value="UniProtKB-KW"/>
</dbReference>
<evidence type="ECO:0000313" key="8">
    <source>
        <dbReference type="Proteomes" id="UP000245506"/>
    </source>
</evidence>
<dbReference type="PANTHER" id="PTHR43133:SF25">
    <property type="entry name" value="RNA POLYMERASE SIGMA FACTOR RFAY-RELATED"/>
    <property type="match status" value="1"/>
</dbReference>
<name>A0A317C3I5_9GAMM</name>
<comment type="caution">
    <text evidence="7">The sequence shown here is derived from an EMBL/GenBank/DDBJ whole genome shotgun (WGS) entry which is preliminary data.</text>
</comment>
<dbReference type="Gene3D" id="1.10.10.10">
    <property type="entry name" value="Winged helix-like DNA-binding domain superfamily/Winged helix DNA-binding domain"/>
    <property type="match status" value="1"/>
</dbReference>
<protein>
    <recommendedName>
        <fullName evidence="9">RNA polymerase subunit sigma-70</fullName>
    </recommendedName>
</protein>
<comment type="similarity">
    <text evidence="1">Belongs to the sigma-70 factor family. ECF subfamily.</text>
</comment>
<dbReference type="Pfam" id="PF04542">
    <property type="entry name" value="Sigma70_r2"/>
    <property type="match status" value="1"/>
</dbReference>
<dbReference type="Pfam" id="PF08281">
    <property type="entry name" value="Sigma70_r4_2"/>
    <property type="match status" value="1"/>
</dbReference>
<dbReference type="OrthoDB" id="9797134at2"/>
<dbReference type="SUPFAM" id="SSF88659">
    <property type="entry name" value="Sigma3 and sigma4 domains of RNA polymerase sigma factors"/>
    <property type="match status" value="1"/>
</dbReference>
<proteinExistence type="inferred from homology"/>
<evidence type="ECO:0000256" key="2">
    <source>
        <dbReference type="ARBA" id="ARBA00023015"/>
    </source>
</evidence>
<evidence type="ECO:0000259" key="6">
    <source>
        <dbReference type="Pfam" id="PF08281"/>
    </source>
</evidence>
<evidence type="ECO:0000259" key="5">
    <source>
        <dbReference type="Pfam" id="PF04542"/>
    </source>
</evidence>
<dbReference type="Proteomes" id="UP000245506">
    <property type="component" value="Unassembled WGS sequence"/>
</dbReference>
<dbReference type="GO" id="GO:0003677">
    <property type="term" value="F:DNA binding"/>
    <property type="evidence" value="ECO:0007669"/>
    <property type="project" value="InterPro"/>
</dbReference>
<evidence type="ECO:0000256" key="3">
    <source>
        <dbReference type="ARBA" id="ARBA00023082"/>
    </source>
</evidence>
<dbReference type="InterPro" id="IPR039425">
    <property type="entry name" value="RNA_pol_sigma-70-like"/>
</dbReference>
<dbReference type="SUPFAM" id="SSF88946">
    <property type="entry name" value="Sigma2 domain of RNA polymerase sigma factors"/>
    <property type="match status" value="1"/>
</dbReference>
<dbReference type="InterPro" id="IPR013325">
    <property type="entry name" value="RNA_pol_sigma_r2"/>
</dbReference>
<evidence type="ECO:0000256" key="4">
    <source>
        <dbReference type="ARBA" id="ARBA00023163"/>
    </source>
</evidence>
<keyword evidence="4" id="KW-0804">Transcription</keyword>
<dbReference type="GO" id="GO:0006352">
    <property type="term" value="P:DNA-templated transcription initiation"/>
    <property type="evidence" value="ECO:0007669"/>
    <property type="project" value="InterPro"/>
</dbReference>
<sequence length="174" mass="19196">MPSQSEQEVRKGLPALLPRMWRYSLVLSKKRDIADDLTQSGAERALNKASQYQSGTRLDAWTFSIISSIWKNQLRSDSVRRGQGVQSVDEVELEAVGSDSETNIFGVQVLNLVMKLPSEQKDVVFLVYVEGYSYKEAASVLDIPIGTVMSRLAAGRKKINEAVNATSTTKQGGL</sequence>
<keyword evidence="8" id="KW-1185">Reference proteome</keyword>
<dbReference type="InterPro" id="IPR013249">
    <property type="entry name" value="RNA_pol_sigma70_r4_t2"/>
</dbReference>
<evidence type="ECO:0000313" key="7">
    <source>
        <dbReference type="EMBL" id="PWQ93184.1"/>
    </source>
</evidence>
<dbReference type="EMBL" id="QGKL01000043">
    <property type="protein sequence ID" value="PWQ93184.1"/>
    <property type="molecule type" value="Genomic_DNA"/>
</dbReference>
<dbReference type="InterPro" id="IPR013324">
    <property type="entry name" value="RNA_pol_sigma_r3/r4-like"/>
</dbReference>
<feature type="domain" description="RNA polymerase sigma-70 region 2" evidence="5">
    <location>
        <begin position="16"/>
        <end position="77"/>
    </location>
</feature>
<organism evidence="7 8">
    <name type="scientific">Leucothrix arctica</name>
    <dbReference type="NCBI Taxonomy" id="1481894"/>
    <lineage>
        <taxon>Bacteria</taxon>
        <taxon>Pseudomonadati</taxon>
        <taxon>Pseudomonadota</taxon>
        <taxon>Gammaproteobacteria</taxon>
        <taxon>Thiotrichales</taxon>
        <taxon>Thiotrichaceae</taxon>
        <taxon>Leucothrix</taxon>
    </lineage>
</organism>
<keyword evidence="2" id="KW-0805">Transcription regulation</keyword>
<reference evidence="7 8" key="1">
    <citation type="submission" date="2018-05" db="EMBL/GenBank/DDBJ databases">
        <title>Leucothrix arctica sp. nov., isolated from Arctic seawater.</title>
        <authorList>
            <person name="Choi A."/>
            <person name="Baek K."/>
        </authorList>
    </citation>
    <scope>NUCLEOTIDE SEQUENCE [LARGE SCALE GENOMIC DNA]</scope>
    <source>
        <strain evidence="7 8">IMCC9719</strain>
    </source>
</reference>
<gene>
    <name evidence="7" type="ORF">DKT75_21090</name>
</gene>
<evidence type="ECO:0008006" key="9">
    <source>
        <dbReference type="Google" id="ProtNLM"/>
    </source>
</evidence>
<dbReference type="RefSeq" id="WP_109826796.1">
    <property type="nucleotide sequence ID" value="NZ_QGKL01000043.1"/>
</dbReference>